<dbReference type="Pfam" id="PF00072">
    <property type="entry name" value="Response_reg"/>
    <property type="match status" value="1"/>
</dbReference>
<keyword evidence="1 2" id="KW-0597">Phosphoprotein</keyword>
<organism evidence="5 6">
    <name type="scientific">Plesiocystis pacifica SIR-1</name>
    <dbReference type="NCBI Taxonomy" id="391625"/>
    <lineage>
        <taxon>Bacteria</taxon>
        <taxon>Pseudomonadati</taxon>
        <taxon>Myxococcota</taxon>
        <taxon>Polyangia</taxon>
        <taxon>Nannocystales</taxon>
        <taxon>Nannocystaceae</taxon>
        <taxon>Plesiocystis</taxon>
    </lineage>
</organism>
<comment type="caution">
    <text evidence="5">The sequence shown here is derived from an EMBL/GenBank/DDBJ whole genome shotgun (WGS) entry which is preliminary data.</text>
</comment>
<feature type="compositionally biased region" description="Gly residues" evidence="3">
    <location>
        <begin position="178"/>
        <end position="196"/>
    </location>
</feature>
<dbReference type="PROSITE" id="PS50110">
    <property type="entry name" value="RESPONSE_REGULATORY"/>
    <property type="match status" value="1"/>
</dbReference>
<keyword evidence="6" id="KW-1185">Reference proteome</keyword>
<evidence type="ECO:0000256" key="3">
    <source>
        <dbReference type="SAM" id="MobiDB-lite"/>
    </source>
</evidence>
<dbReference type="PANTHER" id="PTHR44591">
    <property type="entry name" value="STRESS RESPONSE REGULATOR PROTEIN 1"/>
    <property type="match status" value="1"/>
</dbReference>
<evidence type="ECO:0000256" key="1">
    <source>
        <dbReference type="ARBA" id="ARBA00022553"/>
    </source>
</evidence>
<dbReference type="Pfam" id="PF14332">
    <property type="entry name" value="DUF4388"/>
    <property type="match status" value="1"/>
</dbReference>
<dbReference type="SUPFAM" id="SSF52172">
    <property type="entry name" value="CheY-like"/>
    <property type="match status" value="1"/>
</dbReference>
<evidence type="ECO:0000256" key="2">
    <source>
        <dbReference type="PROSITE-ProRule" id="PRU00169"/>
    </source>
</evidence>
<protein>
    <submittedName>
        <fullName evidence="5">Putative two-component system response regulator</fullName>
    </submittedName>
</protein>
<feature type="modified residue" description="4-aspartylphosphate" evidence="2">
    <location>
        <position position="48"/>
    </location>
</feature>
<dbReference type="EMBL" id="ABCS01000043">
    <property type="protein sequence ID" value="EDM77582.1"/>
    <property type="molecule type" value="Genomic_DNA"/>
</dbReference>
<dbReference type="InterPro" id="IPR001789">
    <property type="entry name" value="Sig_transdc_resp-reg_receiver"/>
</dbReference>
<proteinExistence type="predicted"/>
<dbReference type="AlphaFoldDB" id="A6G934"/>
<feature type="compositionally biased region" description="Gly residues" evidence="3">
    <location>
        <begin position="149"/>
        <end position="168"/>
    </location>
</feature>
<feature type="compositionally biased region" description="Low complexity" evidence="3">
    <location>
        <begin position="197"/>
        <end position="261"/>
    </location>
</feature>
<name>A6G934_9BACT</name>
<evidence type="ECO:0000259" key="4">
    <source>
        <dbReference type="PROSITE" id="PS50110"/>
    </source>
</evidence>
<feature type="compositionally biased region" description="Gly residues" evidence="3">
    <location>
        <begin position="262"/>
        <end position="271"/>
    </location>
</feature>
<feature type="domain" description="Response regulatory" evidence="4">
    <location>
        <begin position="1"/>
        <end position="115"/>
    </location>
</feature>
<dbReference type="InterPro" id="IPR025497">
    <property type="entry name" value="PatA-like_N"/>
</dbReference>
<feature type="compositionally biased region" description="Low complexity" evidence="3">
    <location>
        <begin position="297"/>
        <end position="319"/>
    </location>
</feature>
<evidence type="ECO:0000313" key="5">
    <source>
        <dbReference type="EMBL" id="EDM77582.1"/>
    </source>
</evidence>
<feature type="compositionally biased region" description="Pro residues" evidence="3">
    <location>
        <begin position="272"/>
        <end position="281"/>
    </location>
</feature>
<accession>A6G934</accession>
<sequence>MVDDDPWILRMVSSSLEKKGTYSVETARDGQQALQKAMAARPDIIISDVMMPVMDGWALAQALRADPNLADLPILFLTALGKDEDRLRAMGLQPDDYVSKPFRFDELERRILKALSKRGGDSPYGQPGSSTPAPGGFGGGPTPAAYPGAPGGGLPGGPGGGFGGGPAPGYGRQPFGNSGFGNRGFGPMPGGQGGGYPPQQQGYPPQHGGYPPQQQGYPPQQQGYPPQQQGYPPQQQGYPPQQQGYPPQQQQGYGADPNQGYQPGGPGGFGPPGQPPAPHGAPPAQEIPAATPPPVAPEESTPASREHPGSGSAGSFSGAMKRTGLSGRLEQLGLSSLLVMMEMERKDGVLQIQRAEDKMVGRIFLRSGQVIQSRIEKDDDDRDGRESVYFMLTWTKGRFHFTVMDVEMEDQVQTSTTSLLMEGARLIDEANR</sequence>
<dbReference type="GO" id="GO:0000160">
    <property type="term" value="P:phosphorelay signal transduction system"/>
    <property type="evidence" value="ECO:0007669"/>
    <property type="project" value="InterPro"/>
</dbReference>
<dbReference type="eggNOG" id="COG0745">
    <property type="taxonomic scope" value="Bacteria"/>
</dbReference>
<dbReference type="InterPro" id="IPR050595">
    <property type="entry name" value="Bact_response_regulator"/>
</dbReference>
<reference evidence="5 6" key="1">
    <citation type="submission" date="2007-06" db="EMBL/GenBank/DDBJ databases">
        <authorList>
            <person name="Shimkets L."/>
            <person name="Ferriera S."/>
            <person name="Johnson J."/>
            <person name="Kravitz S."/>
            <person name="Beeson K."/>
            <person name="Sutton G."/>
            <person name="Rogers Y.-H."/>
            <person name="Friedman R."/>
            <person name="Frazier M."/>
            <person name="Venter J.C."/>
        </authorList>
    </citation>
    <scope>NUCLEOTIDE SEQUENCE [LARGE SCALE GENOMIC DNA]</scope>
    <source>
        <strain evidence="5 6">SIR-1</strain>
    </source>
</reference>
<dbReference type="STRING" id="391625.PPSIR1_02818"/>
<dbReference type="Gene3D" id="3.40.50.2300">
    <property type="match status" value="1"/>
</dbReference>
<dbReference type="PANTHER" id="PTHR44591:SF3">
    <property type="entry name" value="RESPONSE REGULATORY DOMAIN-CONTAINING PROTEIN"/>
    <property type="match status" value="1"/>
</dbReference>
<dbReference type="InterPro" id="IPR011006">
    <property type="entry name" value="CheY-like_superfamily"/>
</dbReference>
<dbReference type="SMART" id="SM00448">
    <property type="entry name" value="REC"/>
    <property type="match status" value="1"/>
</dbReference>
<feature type="region of interest" description="Disordered" evidence="3">
    <location>
        <begin position="117"/>
        <end position="320"/>
    </location>
</feature>
<dbReference type="CDD" id="cd17574">
    <property type="entry name" value="REC_OmpR"/>
    <property type="match status" value="1"/>
</dbReference>
<gene>
    <name evidence="5" type="ORF">PPSIR1_02818</name>
</gene>
<evidence type="ECO:0000313" key="6">
    <source>
        <dbReference type="Proteomes" id="UP000005801"/>
    </source>
</evidence>
<dbReference type="Proteomes" id="UP000005801">
    <property type="component" value="Unassembled WGS sequence"/>
</dbReference>